<keyword evidence="1" id="KW-1133">Transmembrane helix</keyword>
<keyword evidence="1" id="KW-0812">Transmembrane</keyword>
<reference evidence="2" key="2">
    <citation type="submission" date="2025-09" db="UniProtKB">
        <authorList>
            <consortium name="Ensembl"/>
        </authorList>
    </citation>
    <scope>IDENTIFICATION</scope>
</reference>
<dbReference type="Proteomes" id="UP000694522">
    <property type="component" value="Unplaced"/>
</dbReference>
<proteinExistence type="predicted"/>
<sequence>MKFQCQLNILVLIFLLLCCIVFLLLVPGKLVQCLLSCLKLAEEKSNCFLPFRHLLSSFSSHCMVLRRVLFFSFSFSYFFFHCSAVSSTLTQTVFLMVFALLKSCPPPRYDSYRHLSAKPY</sequence>
<dbReference type="Ensembl" id="ENSACOT00000006197.1">
    <property type="protein sequence ID" value="ENSACOP00000005983.1"/>
    <property type="gene ID" value="ENSACOG00000004192.1"/>
</dbReference>
<name>A0A8B9F9M2_9PSIT</name>
<organism evidence="2 3">
    <name type="scientific">Amazona collaria</name>
    <name type="common">yellow-billed parrot</name>
    <dbReference type="NCBI Taxonomy" id="241587"/>
    <lineage>
        <taxon>Eukaryota</taxon>
        <taxon>Metazoa</taxon>
        <taxon>Chordata</taxon>
        <taxon>Craniata</taxon>
        <taxon>Vertebrata</taxon>
        <taxon>Euteleostomi</taxon>
        <taxon>Archelosauria</taxon>
        <taxon>Archosauria</taxon>
        <taxon>Dinosauria</taxon>
        <taxon>Saurischia</taxon>
        <taxon>Theropoda</taxon>
        <taxon>Coelurosauria</taxon>
        <taxon>Aves</taxon>
        <taxon>Neognathae</taxon>
        <taxon>Neoaves</taxon>
        <taxon>Telluraves</taxon>
        <taxon>Australaves</taxon>
        <taxon>Psittaciformes</taxon>
        <taxon>Psittacidae</taxon>
        <taxon>Amazona</taxon>
    </lineage>
</organism>
<feature type="transmembrane region" description="Helical" evidence="1">
    <location>
        <begin position="7"/>
        <end position="26"/>
    </location>
</feature>
<evidence type="ECO:0000313" key="3">
    <source>
        <dbReference type="Proteomes" id="UP000694522"/>
    </source>
</evidence>
<evidence type="ECO:0000256" key="1">
    <source>
        <dbReference type="SAM" id="Phobius"/>
    </source>
</evidence>
<reference evidence="2" key="1">
    <citation type="submission" date="2025-08" db="UniProtKB">
        <authorList>
            <consortium name="Ensembl"/>
        </authorList>
    </citation>
    <scope>IDENTIFICATION</scope>
</reference>
<keyword evidence="3" id="KW-1185">Reference proteome</keyword>
<accession>A0A8B9F9M2</accession>
<protein>
    <submittedName>
        <fullName evidence="2">Uncharacterized protein</fullName>
    </submittedName>
</protein>
<dbReference type="AlphaFoldDB" id="A0A8B9F9M2"/>
<feature type="transmembrane region" description="Helical" evidence="1">
    <location>
        <begin position="78"/>
        <end position="101"/>
    </location>
</feature>
<keyword evidence="1" id="KW-0472">Membrane</keyword>
<evidence type="ECO:0000313" key="2">
    <source>
        <dbReference type="Ensembl" id="ENSACOP00000005983.1"/>
    </source>
</evidence>